<evidence type="ECO:0000256" key="3">
    <source>
        <dbReference type="ARBA" id="ARBA00022692"/>
    </source>
</evidence>
<dbReference type="AlphaFoldDB" id="A0A6B4PQG3"/>
<evidence type="ECO:0000256" key="1">
    <source>
        <dbReference type="ARBA" id="ARBA00004141"/>
    </source>
</evidence>
<dbReference type="InterPro" id="IPR051401">
    <property type="entry name" value="GtrA_CellWall_Glycosyl"/>
</dbReference>
<dbReference type="GO" id="GO:0005886">
    <property type="term" value="C:plasma membrane"/>
    <property type="evidence" value="ECO:0007669"/>
    <property type="project" value="TreeGrafter"/>
</dbReference>
<proteinExistence type="inferred from homology"/>
<dbReference type="RefSeq" id="WP_061297936.1">
    <property type="nucleotide sequence ID" value="NZ_LFPD01000022.1"/>
</dbReference>
<dbReference type="Proteomes" id="UP000476820">
    <property type="component" value="Unassembled WGS sequence"/>
</dbReference>
<comment type="caution">
    <text evidence="7">The sequence shown here is derived from an EMBL/GenBank/DDBJ whole genome shotgun (WGS) entry which is preliminary data.</text>
</comment>
<evidence type="ECO:0000313" key="8">
    <source>
        <dbReference type="Proteomes" id="UP000476820"/>
    </source>
</evidence>
<dbReference type="EMBL" id="SWOV01000026">
    <property type="protein sequence ID" value="NFF88311.1"/>
    <property type="molecule type" value="Genomic_DNA"/>
</dbReference>
<evidence type="ECO:0000256" key="2">
    <source>
        <dbReference type="ARBA" id="ARBA00009399"/>
    </source>
</evidence>
<gene>
    <name evidence="7" type="ORF">FC774_10570</name>
</gene>
<keyword evidence="4" id="KW-1133">Transmembrane helix</keyword>
<dbReference type="PANTHER" id="PTHR38459:SF1">
    <property type="entry name" value="PROPHAGE BACTOPRENOL-LINKED GLUCOSE TRANSLOCASE HOMOLOG"/>
    <property type="match status" value="1"/>
</dbReference>
<keyword evidence="3" id="KW-0812">Transmembrane</keyword>
<evidence type="ECO:0000256" key="4">
    <source>
        <dbReference type="ARBA" id="ARBA00022989"/>
    </source>
</evidence>
<protein>
    <submittedName>
        <fullName evidence="7">GtrA family protein</fullName>
    </submittedName>
</protein>
<dbReference type="GO" id="GO:0000271">
    <property type="term" value="P:polysaccharide biosynthetic process"/>
    <property type="evidence" value="ECO:0007669"/>
    <property type="project" value="InterPro"/>
</dbReference>
<organism evidence="7 8">
    <name type="scientific">Clostridium botulinum</name>
    <dbReference type="NCBI Taxonomy" id="1491"/>
    <lineage>
        <taxon>Bacteria</taxon>
        <taxon>Bacillati</taxon>
        <taxon>Bacillota</taxon>
        <taxon>Clostridia</taxon>
        <taxon>Eubacteriales</taxon>
        <taxon>Clostridiaceae</taxon>
        <taxon>Clostridium</taxon>
    </lineage>
</organism>
<evidence type="ECO:0000259" key="6">
    <source>
        <dbReference type="Pfam" id="PF04138"/>
    </source>
</evidence>
<comment type="similarity">
    <text evidence="2">Belongs to the GtrA family.</text>
</comment>
<sequence>MKELFKQIFKFGIVGVIAFIIDYGVLYVLVEFFSIYYLLASAISFTISVIFNYLASMKFVFERREDISRNKEFIVFVLLSIIGLLINQAIMWILVEKINIFYMLSKIVATVFVMVWNFVSRKLFLEKQ</sequence>
<evidence type="ECO:0000256" key="5">
    <source>
        <dbReference type="ARBA" id="ARBA00023136"/>
    </source>
</evidence>
<comment type="subcellular location">
    <subcellularLocation>
        <location evidence="1">Membrane</location>
        <topology evidence="1">Multi-pass membrane protein</topology>
    </subcellularLocation>
</comment>
<dbReference type="Pfam" id="PF04138">
    <property type="entry name" value="GtrA_DPMS_TM"/>
    <property type="match status" value="1"/>
</dbReference>
<feature type="domain" description="GtrA/DPMS transmembrane" evidence="6">
    <location>
        <begin position="10"/>
        <end position="124"/>
    </location>
</feature>
<name>A0A6B4PQG3_CLOBO</name>
<dbReference type="InterPro" id="IPR007267">
    <property type="entry name" value="GtrA_DPMS_TM"/>
</dbReference>
<reference evidence="7 8" key="1">
    <citation type="submission" date="2019-04" db="EMBL/GenBank/DDBJ databases">
        <title>Genome sequencing of Clostridium botulinum Groups I-IV and Clostridium butyricum.</title>
        <authorList>
            <person name="Brunt J."/>
            <person name="Van Vliet A.H.M."/>
            <person name="Stringer S.C."/>
            <person name="Carter A.T."/>
            <person name="Peck M.W."/>
        </authorList>
    </citation>
    <scope>NUCLEOTIDE SEQUENCE [LARGE SCALE GENOMIC DNA]</scope>
    <source>
        <strain evidence="7 8">1605</strain>
    </source>
</reference>
<dbReference type="PANTHER" id="PTHR38459">
    <property type="entry name" value="PROPHAGE BACTOPRENOL-LINKED GLUCOSE TRANSLOCASE HOMOLOG"/>
    <property type="match status" value="1"/>
</dbReference>
<evidence type="ECO:0000313" key="7">
    <source>
        <dbReference type="EMBL" id="NFF88311.1"/>
    </source>
</evidence>
<keyword evidence="5" id="KW-0472">Membrane</keyword>
<accession>A0A6B4PQG3</accession>